<evidence type="ECO:0000259" key="6">
    <source>
        <dbReference type="PROSITE" id="PS50089"/>
    </source>
</evidence>
<sequence>MSFSENSQRPVGQEGDEHLPTRAQFMDPENVSGLLALSDPRTDARPTDVCAVCQEDMEELDKVVLVVPCGHIFDRGCLTTWFDTADEGTCPLCRRTLFSDAPSEGSIVDSLLEEIDHLREAQGLSTIEENRRIYDSMIEDIHIGIDLIQNEGVEAFIEEEMEFSEIVDITTDEEMAEWVEDWVAAGIQGTSTRYARLLRVMQNELELRRRLRNFEDNGAAPDAS</sequence>
<dbReference type="PANTHER" id="PTHR22763:SF190">
    <property type="entry name" value="RING FINGER PROTEIN 24"/>
    <property type="match status" value="1"/>
</dbReference>
<name>A0ABR3QKY8_9PLEO</name>
<dbReference type="PROSITE" id="PS50089">
    <property type="entry name" value="ZF_RING_2"/>
    <property type="match status" value="1"/>
</dbReference>
<protein>
    <recommendedName>
        <fullName evidence="6">RING-type domain-containing protein</fullName>
    </recommendedName>
</protein>
<dbReference type="SMART" id="SM00744">
    <property type="entry name" value="RINGv"/>
    <property type="match status" value="1"/>
</dbReference>
<dbReference type="InterPro" id="IPR011016">
    <property type="entry name" value="Znf_RING-CH"/>
</dbReference>
<dbReference type="InterPro" id="IPR013083">
    <property type="entry name" value="Znf_RING/FYVE/PHD"/>
</dbReference>
<evidence type="ECO:0000256" key="5">
    <source>
        <dbReference type="SAM" id="MobiDB-lite"/>
    </source>
</evidence>
<dbReference type="Proteomes" id="UP001521785">
    <property type="component" value="Unassembled WGS sequence"/>
</dbReference>
<evidence type="ECO:0000313" key="8">
    <source>
        <dbReference type="Proteomes" id="UP001521785"/>
    </source>
</evidence>
<dbReference type="Pfam" id="PF13639">
    <property type="entry name" value="zf-RING_2"/>
    <property type="match status" value="1"/>
</dbReference>
<evidence type="ECO:0000313" key="7">
    <source>
        <dbReference type="EMBL" id="KAL1592800.1"/>
    </source>
</evidence>
<keyword evidence="8" id="KW-1185">Reference proteome</keyword>
<keyword evidence="3" id="KW-0862">Zinc</keyword>
<feature type="domain" description="RING-type" evidence="6">
    <location>
        <begin position="50"/>
        <end position="94"/>
    </location>
</feature>
<keyword evidence="1" id="KW-0479">Metal-binding</keyword>
<keyword evidence="2 4" id="KW-0863">Zinc-finger</keyword>
<dbReference type="EMBL" id="JAKJXO020000020">
    <property type="protein sequence ID" value="KAL1592800.1"/>
    <property type="molecule type" value="Genomic_DNA"/>
</dbReference>
<feature type="compositionally biased region" description="Polar residues" evidence="5">
    <location>
        <begin position="1"/>
        <end position="10"/>
    </location>
</feature>
<organism evidence="7 8">
    <name type="scientific">Paraconiothyrium brasiliense</name>
    <dbReference type="NCBI Taxonomy" id="300254"/>
    <lineage>
        <taxon>Eukaryota</taxon>
        <taxon>Fungi</taxon>
        <taxon>Dikarya</taxon>
        <taxon>Ascomycota</taxon>
        <taxon>Pezizomycotina</taxon>
        <taxon>Dothideomycetes</taxon>
        <taxon>Pleosporomycetidae</taxon>
        <taxon>Pleosporales</taxon>
        <taxon>Massarineae</taxon>
        <taxon>Didymosphaeriaceae</taxon>
        <taxon>Paraconiothyrium</taxon>
    </lineage>
</organism>
<evidence type="ECO:0000256" key="2">
    <source>
        <dbReference type="ARBA" id="ARBA00022771"/>
    </source>
</evidence>
<dbReference type="PANTHER" id="PTHR22763">
    <property type="entry name" value="RING ZINC FINGER PROTEIN"/>
    <property type="match status" value="1"/>
</dbReference>
<feature type="region of interest" description="Disordered" evidence="5">
    <location>
        <begin position="1"/>
        <end position="24"/>
    </location>
</feature>
<dbReference type="InterPro" id="IPR050731">
    <property type="entry name" value="HRD1_E3_ubiq-ligases"/>
</dbReference>
<evidence type="ECO:0000256" key="1">
    <source>
        <dbReference type="ARBA" id="ARBA00022723"/>
    </source>
</evidence>
<evidence type="ECO:0000256" key="3">
    <source>
        <dbReference type="ARBA" id="ARBA00022833"/>
    </source>
</evidence>
<reference evidence="7 8" key="1">
    <citation type="submission" date="2024-02" db="EMBL/GenBank/DDBJ databases">
        <title>De novo assembly and annotation of 12 fungi associated with fruit tree decline syndrome in Ontario, Canada.</title>
        <authorList>
            <person name="Sulman M."/>
            <person name="Ellouze W."/>
            <person name="Ilyukhin E."/>
        </authorList>
    </citation>
    <scope>NUCLEOTIDE SEQUENCE [LARGE SCALE GENOMIC DNA]</scope>
    <source>
        <strain evidence="7 8">M42-189</strain>
    </source>
</reference>
<dbReference type="SMART" id="SM00184">
    <property type="entry name" value="RING"/>
    <property type="match status" value="1"/>
</dbReference>
<proteinExistence type="predicted"/>
<comment type="caution">
    <text evidence="7">The sequence shown here is derived from an EMBL/GenBank/DDBJ whole genome shotgun (WGS) entry which is preliminary data.</text>
</comment>
<dbReference type="Gene3D" id="3.30.40.10">
    <property type="entry name" value="Zinc/RING finger domain, C3HC4 (zinc finger)"/>
    <property type="match status" value="1"/>
</dbReference>
<dbReference type="SUPFAM" id="SSF57850">
    <property type="entry name" value="RING/U-box"/>
    <property type="match status" value="1"/>
</dbReference>
<accession>A0ABR3QKY8</accession>
<evidence type="ECO:0000256" key="4">
    <source>
        <dbReference type="PROSITE-ProRule" id="PRU00175"/>
    </source>
</evidence>
<gene>
    <name evidence="7" type="ORF">SLS60_011216</name>
</gene>
<dbReference type="InterPro" id="IPR001841">
    <property type="entry name" value="Znf_RING"/>
</dbReference>